<evidence type="ECO:0000256" key="1">
    <source>
        <dbReference type="SAM" id="Phobius"/>
    </source>
</evidence>
<keyword evidence="1" id="KW-0812">Transmembrane</keyword>
<protein>
    <submittedName>
        <fullName evidence="2">Uncharacterized protein</fullName>
    </submittedName>
</protein>
<sequence length="80" mass="9467">MNFDIVGLTNVGHRIPAFALAFFYWWRRVKFDREYLPPLPLPRDNRRHKYSEIALDRATVLVYKHKSLNGVGTRLPARPM</sequence>
<dbReference type="EMBL" id="JANEYG010000014">
    <property type="protein sequence ID" value="KAJ8920532.1"/>
    <property type="molecule type" value="Genomic_DNA"/>
</dbReference>
<name>A0AAV8W2M7_9CUCU</name>
<reference evidence="2 3" key="1">
    <citation type="journal article" date="2023" name="Insect Mol. Biol.">
        <title>Genome sequencing provides insights into the evolution of gene families encoding plant cell wall-degrading enzymes in longhorned beetles.</title>
        <authorList>
            <person name="Shin N.R."/>
            <person name="Okamura Y."/>
            <person name="Kirsch R."/>
            <person name="Pauchet Y."/>
        </authorList>
    </citation>
    <scope>NUCLEOTIDE SEQUENCE [LARGE SCALE GENOMIC DNA]</scope>
    <source>
        <strain evidence="2">EAD_L_NR</strain>
    </source>
</reference>
<accession>A0AAV8W2M7</accession>
<proteinExistence type="predicted"/>
<comment type="caution">
    <text evidence="2">The sequence shown here is derived from an EMBL/GenBank/DDBJ whole genome shotgun (WGS) entry which is preliminary data.</text>
</comment>
<keyword evidence="1" id="KW-0472">Membrane</keyword>
<organism evidence="2 3">
    <name type="scientific">Exocentrus adspersus</name>
    <dbReference type="NCBI Taxonomy" id="1586481"/>
    <lineage>
        <taxon>Eukaryota</taxon>
        <taxon>Metazoa</taxon>
        <taxon>Ecdysozoa</taxon>
        <taxon>Arthropoda</taxon>
        <taxon>Hexapoda</taxon>
        <taxon>Insecta</taxon>
        <taxon>Pterygota</taxon>
        <taxon>Neoptera</taxon>
        <taxon>Endopterygota</taxon>
        <taxon>Coleoptera</taxon>
        <taxon>Polyphaga</taxon>
        <taxon>Cucujiformia</taxon>
        <taxon>Chrysomeloidea</taxon>
        <taxon>Cerambycidae</taxon>
        <taxon>Lamiinae</taxon>
        <taxon>Acanthocinini</taxon>
        <taxon>Exocentrus</taxon>
    </lineage>
</organism>
<dbReference type="AlphaFoldDB" id="A0AAV8W2M7"/>
<gene>
    <name evidence="2" type="ORF">NQ315_005401</name>
</gene>
<feature type="transmembrane region" description="Helical" evidence="1">
    <location>
        <begin position="6"/>
        <end position="26"/>
    </location>
</feature>
<dbReference type="Proteomes" id="UP001159042">
    <property type="component" value="Unassembled WGS sequence"/>
</dbReference>
<evidence type="ECO:0000313" key="3">
    <source>
        <dbReference type="Proteomes" id="UP001159042"/>
    </source>
</evidence>
<keyword evidence="1" id="KW-1133">Transmembrane helix</keyword>
<evidence type="ECO:0000313" key="2">
    <source>
        <dbReference type="EMBL" id="KAJ8920532.1"/>
    </source>
</evidence>
<keyword evidence="3" id="KW-1185">Reference proteome</keyword>